<evidence type="ECO:0000313" key="2">
    <source>
        <dbReference type="EMBL" id="EEE41341.1"/>
    </source>
</evidence>
<proteinExistence type="predicted"/>
<dbReference type="HOGENOM" id="CLU_2820974_0_0_2"/>
<comment type="caution">
    <text evidence="2">The sequence shown here is derived from an EMBL/GenBank/DDBJ whole genome shotgun (WGS) entry which is preliminary data.</text>
</comment>
<reference evidence="2 3" key="2">
    <citation type="submission" date="2008-11" db="EMBL/GenBank/DDBJ databases">
        <title>Draft genome sequence of Methanobrevibacter smithii (DSM 2375).</title>
        <authorList>
            <person name="Sudarsanam P."/>
            <person name="Ley R."/>
            <person name="Guruge J."/>
            <person name="Turnbaugh P.J."/>
            <person name="Mahowald M."/>
            <person name="Liep D."/>
            <person name="Gordon J."/>
        </authorList>
    </citation>
    <scope>NUCLEOTIDE SEQUENCE [LARGE SCALE GENOMIC DNA]</scope>
    <source>
        <strain evidence="2 3">DSM 2375</strain>
    </source>
</reference>
<organism evidence="2 3">
    <name type="scientific">Methanobrevibacter smithii DSM 2375</name>
    <dbReference type="NCBI Taxonomy" id="483214"/>
    <lineage>
        <taxon>Archaea</taxon>
        <taxon>Methanobacteriati</taxon>
        <taxon>Methanobacteriota</taxon>
        <taxon>Methanomada group</taxon>
        <taxon>Methanobacteria</taxon>
        <taxon>Methanobacteriales</taxon>
        <taxon>Methanobacteriaceae</taxon>
        <taxon>Methanobrevibacter</taxon>
    </lineage>
</organism>
<reference evidence="2 3" key="1">
    <citation type="submission" date="2008-10" db="EMBL/GenBank/DDBJ databases">
        <authorList>
            <person name="Fulton L."/>
            <person name="Clifton S."/>
            <person name="Fulton B."/>
            <person name="Xu J."/>
            <person name="Minx P."/>
            <person name="Pepin K.H."/>
            <person name="Johnson M."/>
            <person name="Bhonagiri V."/>
            <person name="Nash W.E."/>
            <person name="Mardis E.R."/>
            <person name="Wilson R.K."/>
        </authorList>
    </citation>
    <scope>NUCLEOTIDE SEQUENCE [LARGE SCALE GENOMIC DNA]</scope>
    <source>
        <strain evidence="2 3">DSM 2375</strain>
    </source>
</reference>
<dbReference type="AlphaFoldDB" id="B9AD01"/>
<keyword evidence="1" id="KW-0812">Transmembrane</keyword>
<dbReference type="EMBL" id="ABYW01000002">
    <property type="protein sequence ID" value="EEE41341.1"/>
    <property type="molecule type" value="Genomic_DNA"/>
</dbReference>
<sequence>MFGGMIMDINVKCVFVFIFFVIFVLSWHCYNYYTIWNPNPLVEKDNWPSRLFYISFILIAIIIPCI</sequence>
<keyword evidence="1" id="KW-1133">Transmembrane helix</keyword>
<name>B9AD01_METSM</name>
<feature type="transmembrane region" description="Helical" evidence="1">
    <location>
        <begin position="9"/>
        <end position="27"/>
    </location>
</feature>
<keyword evidence="1" id="KW-0472">Membrane</keyword>
<gene>
    <name evidence="2" type="ORF">METSMIALI_00223</name>
</gene>
<evidence type="ECO:0000256" key="1">
    <source>
        <dbReference type="SAM" id="Phobius"/>
    </source>
</evidence>
<protein>
    <submittedName>
        <fullName evidence="2">Uncharacterized protein</fullName>
    </submittedName>
</protein>
<evidence type="ECO:0000313" key="3">
    <source>
        <dbReference type="Proteomes" id="UP000003489"/>
    </source>
</evidence>
<accession>B9AD01</accession>
<dbReference type="Proteomes" id="UP000003489">
    <property type="component" value="Unassembled WGS sequence"/>
</dbReference>
<feature type="transmembrane region" description="Helical" evidence="1">
    <location>
        <begin position="47"/>
        <end position="65"/>
    </location>
</feature>